<feature type="transmembrane region" description="Helical" evidence="7">
    <location>
        <begin position="830"/>
        <end position="855"/>
    </location>
</feature>
<feature type="transmembrane region" description="Helical" evidence="7">
    <location>
        <begin position="418"/>
        <end position="438"/>
    </location>
</feature>
<dbReference type="PANTHER" id="PTHR33406:SF6">
    <property type="entry name" value="MEMBRANE PROTEIN YDGH-RELATED"/>
    <property type="match status" value="1"/>
</dbReference>
<dbReference type="RefSeq" id="WP_075050073.1">
    <property type="nucleotide sequence ID" value="NZ_CP006867.1"/>
</dbReference>
<evidence type="ECO:0000259" key="8">
    <source>
        <dbReference type="PROSITE" id="PS50156"/>
    </source>
</evidence>
<dbReference type="SUPFAM" id="SSF82866">
    <property type="entry name" value="Multidrug efflux transporter AcrB transmembrane domain"/>
    <property type="match status" value="2"/>
</dbReference>
<keyword evidence="4 7" id="KW-0812">Transmembrane</keyword>
<proteinExistence type="inferred from homology"/>
<feature type="transmembrane region" description="Helical" evidence="7">
    <location>
        <begin position="544"/>
        <end position="564"/>
    </location>
</feature>
<feature type="transmembrane region" description="Helical" evidence="7">
    <location>
        <begin position="797"/>
        <end position="818"/>
    </location>
</feature>
<keyword evidence="6 7" id="KW-0472">Membrane</keyword>
<dbReference type="OrthoDB" id="42357at2157"/>
<dbReference type="PANTHER" id="PTHR33406">
    <property type="entry name" value="MEMBRANE PROTEIN MJ1562-RELATED"/>
    <property type="match status" value="1"/>
</dbReference>
<keyword evidence="10" id="KW-1185">Reference proteome</keyword>
<keyword evidence="3" id="KW-1003">Cell membrane</keyword>
<dbReference type="GeneID" id="30680550"/>
<evidence type="ECO:0000256" key="1">
    <source>
        <dbReference type="ARBA" id="ARBA00004651"/>
    </source>
</evidence>
<evidence type="ECO:0000256" key="3">
    <source>
        <dbReference type="ARBA" id="ARBA00022475"/>
    </source>
</evidence>
<keyword evidence="5 7" id="KW-1133">Transmembrane helix</keyword>
<evidence type="ECO:0000256" key="6">
    <source>
        <dbReference type="ARBA" id="ARBA00023136"/>
    </source>
</evidence>
<feature type="domain" description="SSD" evidence="8">
    <location>
        <begin position="371"/>
        <end position="513"/>
    </location>
</feature>
<dbReference type="PROSITE" id="PS50156">
    <property type="entry name" value="SSD"/>
    <property type="match status" value="1"/>
</dbReference>
<evidence type="ECO:0000256" key="2">
    <source>
        <dbReference type="ARBA" id="ARBA00010157"/>
    </source>
</evidence>
<dbReference type="Pfam" id="PF03176">
    <property type="entry name" value="MMPL"/>
    <property type="match status" value="2"/>
</dbReference>
<comment type="subcellular location">
    <subcellularLocation>
        <location evidence="1">Cell membrane</location>
        <topology evidence="1">Multi-pass membrane protein</topology>
    </subcellularLocation>
</comment>
<reference evidence="9 10" key="1">
    <citation type="submission" date="2013-11" db="EMBL/GenBank/DDBJ databases">
        <title>Comparative genomics of Ignicoccus.</title>
        <authorList>
            <person name="Podar M."/>
        </authorList>
    </citation>
    <scope>NUCLEOTIDE SEQUENCE [LARGE SCALE GENOMIC DNA]</scope>
    <source>
        <strain evidence="9 10">DSM 13165</strain>
    </source>
</reference>
<feature type="transmembrane region" description="Helical" evidence="7">
    <location>
        <begin position="696"/>
        <end position="715"/>
    </location>
</feature>
<organism evidence="9 10">
    <name type="scientific">Ignicoccus islandicus DSM 13165</name>
    <dbReference type="NCBI Taxonomy" id="940295"/>
    <lineage>
        <taxon>Archaea</taxon>
        <taxon>Thermoproteota</taxon>
        <taxon>Thermoprotei</taxon>
        <taxon>Desulfurococcales</taxon>
        <taxon>Desulfurococcaceae</taxon>
        <taxon>Ignicoccus</taxon>
    </lineage>
</organism>
<feature type="transmembrane region" description="Helical" evidence="7">
    <location>
        <begin position="491"/>
        <end position="514"/>
    </location>
</feature>
<evidence type="ECO:0000256" key="7">
    <source>
        <dbReference type="SAM" id="Phobius"/>
    </source>
</evidence>
<evidence type="ECO:0000256" key="4">
    <source>
        <dbReference type="ARBA" id="ARBA00022692"/>
    </source>
</evidence>
<dbReference type="GO" id="GO:0005886">
    <property type="term" value="C:plasma membrane"/>
    <property type="evidence" value="ECO:0007669"/>
    <property type="project" value="UniProtKB-SubCell"/>
</dbReference>
<dbReference type="InterPro" id="IPR050545">
    <property type="entry name" value="Mycobact_MmpL"/>
</dbReference>
<dbReference type="InterPro" id="IPR004869">
    <property type="entry name" value="MMPL_dom"/>
</dbReference>
<dbReference type="EMBL" id="CP006867">
    <property type="protein sequence ID" value="ALU12627.1"/>
    <property type="molecule type" value="Genomic_DNA"/>
</dbReference>
<sequence length="874" mass="96804">MKKVLAWVAIAIIAALFAAKLDSVLVYSETAMLPPQAESYKVKEAVNRYFPDLSNRTILMVSLKYNVTDQRVADWYHQWKNETGLDASSYIDLVEKFRDALKGVYNGLGKMVKGVSKGFAGYWMVTDLVHFTMVMNGLYDLSEEEAIEMYKQVTLGTPLEKYSDIAKTLYETVKSKKLDPNSLDESQLALIAKHKLLEGLSNDYARSYTLCLGCKVIQKVKGLQLWLNYGFDPDSLKNEIDKYVNETVPEAVKCFASQKLKDLPQDVAVELLLAAWEGRSVNLDQMVNRAIEEKFGDMIHYLMVSKDWKTMLITIKNASYEQAIEAKRKALKSEVVTEAYLMGGEVLNREMKEANLEDAERVQELSHVAVLLVLFAITRSVVASVIPFIVVGIGIVTGMALAYFLGQLFPIYQMAKTLMITTGLGLGMDYSIFILSRFKEELRQGVEVHEAAKIAAKRAGHAVGISALAASMGFASLALSGTLMLNSMGLTIPLVVIATAIASMTMLPELLALLGKKTWFWWPIGLKEEKRKVGETPVVPRKGIVFIAFVVVLVITIFSLYFYVNYKGSSDSRLFIPSGTEAYEALQKFSEKFPGGAWGPIQIYVERYNGFAWKLVKEQLLKMNGVVAVMDPNENFGTLKDGKGVGLVILKYEPFSEEALDMVPKIRNLVHSKLNGMVGGMPAELYDTKTLVTASFWQRVTPFAIIATMAVLALAVRKVDPVISAGFGLIAAISWAVTLSHYLSVALWGYPLYWITPMVALIATLGIGTDYNVFFITRIIEEIEKKRDYLGGVWRPLKLVGPIIFGLASIMASAYFGMLVARSIGLKQMGLALGFSALFAALNAILLNPIVLTVISSFKGSLKRAGKESEEVIE</sequence>
<dbReference type="InterPro" id="IPR000731">
    <property type="entry name" value="SSD"/>
</dbReference>
<feature type="transmembrane region" description="Helical" evidence="7">
    <location>
        <begin position="727"/>
        <end position="748"/>
    </location>
</feature>
<feature type="transmembrane region" description="Helical" evidence="7">
    <location>
        <begin position="389"/>
        <end position="412"/>
    </location>
</feature>
<dbReference type="KEGG" id="iis:EYM_05840"/>
<comment type="similarity">
    <text evidence="2">Belongs to the resistance-nodulation-cell division (RND) (TC 2.A.6) family. MmpL subfamily.</text>
</comment>
<protein>
    <recommendedName>
        <fullName evidence="8">SSD domain-containing protein</fullName>
    </recommendedName>
</protein>
<evidence type="ECO:0000313" key="9">
    <source>
        <dbReference type="EMBL" id="ALU12627.1"/>
    </source>
</evidence>
<dbReference type="Gene3D" id="1.20.1640.10">
    <property type="entry name" value="Multidrug efflux transporter AcrB transmembrane domain"/>
    <property type="match status" value="2"/>
</dbReference>
<evidence type="ECO:0000313" key="10">
    <source>
        <dbReference type="Proteomes" id="UP000060778"/>
    </source>
</evidence>
<feature type="transmembrane region" description="Helical" evidence="7">
    <location>
        <begin position="459"/>
        <end position="479"/>
    </location>
</feature>
<dbReference type="STRING" id="940295.EYM_05840"/>
<gene>
    <name evidence="9" type="ORF">EYM_05840</name>
</gene>
<accession>A0A0U3EDV3</accession>
<dbReference type="AlphaFoldDB" id="A0A0U3EDV3"/>
<dbReference type="Proteomes" id="UP000060778">
    <property type="component" value="Chromosome"/>
</dbReference>
<name>A0A0U3EDV3_9CREN</name>
<feature type="transmembrane region" description="Helical" evidence="7">
    <location>
        <begin position="754"/>
        <end position="776"/>
    </location>
</feature>
<evidence type="ECO:0000256" key="5">
    <source>
        <dbReference type="ARBA" id="ARBA00022989"/>
    </source>
</evidence>